<name>A0A4R5BZ03_9ACTN</name>
<protein>
    <submittedName>
        <fullName evidence="2">Uncharacterized protein</fullName>
    </submittedName>
</protein>
<dbReference type="OrthoDB" id="3481922at2"/>
<keyword evidence="1" id="KW-0472">Membrane</keyword>
<reference evidence="2 3" key="1">
    <citation type="submission" date="2019-03" db="EMBL/GenBank/DDBJ databases">
        <title>Draft genome sequences of novel Actinobacteria.</title>
        <authorList>
            <person name="Sahin N."/>
            <person name="Ay H."/>
            <person name="Saygin H."/>
        </authorList>
    </citation>
    <scope>NUCLEOTIDE SEQUENCE [LARGE SCALE GENOMIC DNA]</scope>
    <source>
        <strain evidence="2 3">DSM 45941</strain>
    </source>
</reference>
<proteinExistence type="predicted"/>
<dbReference type="AlphaFoldDB" id="A0A4R5BZ03"/>
<keyword evidence="1" id="KW-1133">Transmembrane helix</keyword>
<evidence type="ECO:0000313" key="3">
    <source>
        <dbReference type="Proteomes" id="UP000295578"/>
    </source>
</evidence>
<dbReference type="RefSeq" id="WP_132193246.1">
    <property type="nucleotide sequence ID" value="NZ_SMKY01000005.1"/>
</dbReference>
<dbReference type="Proteomes" id="UP000295578">
    <property type="component" value="Unassembled WGS sequence"/>
</dbReference>
<feature type="transmembrane region" description="Helical" evidence="1">
    <location>
        <begin position="6"/>
        <end position="28"/>
    </location>
</feature>
<accession>A0A4R5BZ03</accession>
<organism evidence="2 3">
    <name type="scientific">Actinomadura darangshiensis</name>
    <dbReference type="NCBI Taxonomy" id="705336"/>
    <lineage>
        <taxon>Bacteria</taxon>
        <taxon>Bacillati</taxon>
        <taxon>Actinomycetota</taxon>
        <taxon>Actinomycetes</taxon>
        <taxon>Streptosporangiales</taxon>
        <taxon>Thermomonosporaceae</taxon>
        <taxon>Actinomadura</taxon>
    </lineage>
</organism>
<dbReference type="EMBL" id="SMKY01000005">
    <property type="protein sequence ID" value="TDD91439.1"/>
    <property type="molecule type" value="Genomic_DNA"/>
</dbReference>
<sequence>MNSIVAFWIAAPAVLFLGLTAWVAFVGYRTRELQFRSRMGTPTPAIGRRGTLVNVAVPADRALPSGGVQYLHTDRLVGGTPPVRTVEPVRPGT</sequence>
<evidence type="ECO:0000256" key="1">
    <source>
        <dbReference type="SAM" id="Phobius"/>
    </source>
</evidence>
<evidence type="ECO:0000313" key="2">
    <source>
        <dbReference type="EMBL" id="TDD91439.1"/>
    </source>
</evidence>
<comment type="caution">
    <text evidence="2">The sequence shown here is derived from an EMBL/GenBank/DDBJ whole genome shotgun (WGS) entry which is preliminary data.</text>
</comment>
<gene>
    <name evidence="2" type="ORF">E1293_02330</name>
</gene>
<keyword evidence="1" id="KW-0812">Transmembrane</keyword>
<keyword evidence="3" id="KW-1185">Reference proteome</keyword>